<dbReference type="EMBL" id="PIPS01000002">
    <property type="protein sequence ID" value="RUO43613.1"/>
    <property type="molecule type" value="Genomic_DNA"/>
</dbReference>
<evidence type="ECO:0000256" key="1">
    <source>
        <dbReference type="SAM" id="Phobius"/>
    </source>
</evidence>
<comment type="caution">
    <text evidence="3">The sequence shown here is derived from an EMBL/GenBank/DDBJ whole genome shotgun (WGS) entry which is preliminary data.</text>
</comment>
<feature type="signal peptide" evidence="2">
    <location>
        <begin position="1"/>
        <end position="23"/>
    </location>
</feature>
<evidence type="ECO:0000313" key="4">
    <source>
        <dbReference type="Proteomes" id="UP000286680"/>
    </source>
</evidence>
<dbReference type="Proteomes" id="UP000286680">
    <property type="component" value="Unassembled WGS sequence"/>
</dbReference>
<gene>
    <name evidence="3" type="ORF">CWE23_09375</name>
</gene>
<accession>A0AA94JDD2</accession>
<dbReference type="AlphaFoldDB" id="A0AA94JDD2"/>
<dbReference type="Pfam" id="PF11949">
    <property type="entry name" value="DUF3466"/>
    <property type="match status" value="1"/>
</dbReference>
<name>A0AA94JDD2_9GAMM</name>
<feature type="chain" id="PRO_5041703713" description="DUF3466 family protein" evidence="2">
    <location>
        <begin position="24"/>
        <end position="575"/>
    </location>
</feature>
<evidence type="ECO:0000256" key="2">
    <source>
        <dbReference type="SAM" id="SignalP"/>
    </source>
</evidence>
<keyword evidence="1" id="KW-0472">Membrane</keyword>
<organism evidence="3 4">
    <name type="scientific">Idiomarina aquatica</name>
    <dbReference type="NCBI Taxonomy" id="1327752"/>
    <lineage>
        <taxon>Bacteria</taxon>
        <taxon>Pseudomonadati</taxon>
        <taxon>Pseudomonadota</taxon>
        <taxon>Gammaproteobacteria</taxon>
        <taxon>Alteromonadales</taxon>
        <taxon>Idiomarinaceae</taxon>
        <taxon>Idiomarina</taxon>
    </lineage>
</organism>
<keyword evidence="1" id="KW-1133">Transmembrane helix</keyword>
<proteinExistence type="predicted"/>
<keyword evidence="4" id="KW-1185">Reference proteome</keyword>
<keyword evidence="1" id="KW-0812">Transmembrane</keyword>
<protein>
    <recommendedName>
        <fullName evidence="5">DUF3466 family protein</fullName>
    </recommendedName>
</protein>
<sequence length="575" mass="62510">MKQFALKGLSAAILASMSMAAQADLFQIEELPTAENYRGSFPKAMNEQGFVVGISRFPTAVDIDLSQVSASVLANAGITDIDEVDTLTPEQYEYIINNVAVNANNNLQQIQIGLNAAYLYDGVTQTVPLLGDTQDLSTDSFLYDINSSNAAVGSSTGSFSPTEYTFTDSEGEEVTLTFYLRDFISRGVWLRDGQRSIIEPPETAELGGESAIMDVNDSGLAAGYASVALSPFAEERIASCTPEDPDTVVTRPTKACAHGIWLELYNQRANNIAPSFYSNSNYAARRSIYDIRGYLWQLDNNGEVISATELGTLQERDEEDQRDFSSYALAVNNNGIAVGQSWTYHPERGAIRMPAIFENSEALPVTESADYFWGAATDINDSNKAIGYLVENRAGNLRNTAFVYDLEATDDEPLTLLPGFFSGSSTVPNAINENGIVVGTGEIEATLSTVRRRVGFWYDTTAENPEFINLNDAVSCDSQYFIVEANDVTDSGEVLATALKTEEYVDGDGETQTREVAVAIKLNPIDGELNNCREEENKIERSGAAFGSGSLGVLALLGSLITFSRRKTAQKIKKS</sequence>
<reference evidence="4" key="1">
    <citation type="journal article" date="2018" name="Front. Microbiol.">
        <title>Genome-Based Analysis Reveals the Taxonomy and Diversity of the Family Idiomarinaceae.</title>
        <authorList>
            <person name="Liu Y."/>
            <person name="Lai Q."/>
            <person name="Shao Z."/>
        </authorList>
    </citation>
    <scope>NUCLEOTIDE SEQUENCE [LARGE SCALE GENOMIC DNA]</scope>
    <source>
        <strain evidence="4">SN-14</strain>
    </source>
</reference>
<dbReference type="InterPro" id="IPR022562">
    <property type="entry name" value="DUF3466"/>
</dbReference>
<evidence type="ECO:0000313" key="3">
    <source>
        <dbReference type="EMBL" id="RUO43613.1"/>
    </source>
</evidence>
<feature type="transmembrane region" description="Helical" evidence="1">
    <location>
        <begin position="543"/>
        <end position="563"/>
    </location>
</feature>
<keyword evidence="2" id="KW-0732">Signal</keyword>
<evidence type="ECO:0008006" key="5">
    <source>
        <dbReference type="Google" id="ProtNLM"/>
    </source>
</evidence>